<evidence type="ECO:0000256" key="4">
    <source>
        <dbReference type="ARBA" id="ARBA00022840"/>
    </source>
</evidence>
<dbReference type="GO" id="GO:0016020">
    <property type="term" value="C:membrane"/>
    <property type="evidence" value="ECO:0007669"/>
    <property type="project" value="InterPro"/>
</dbReference>
<evidence type="ECO:0000256" key="3">
    <source>
        <dbReference type="ARBA" id="ARBA00022741"/>
    </source>
</evidence>
<dbReference type="Gene3D" id="3.40.50.300">
    <property type="entry name" value="P-loop containing nucleotide triphosphate hydrolases"/>
    <property type="match status" value="1"/>
</dbReference>
<keyword evidence="2" id="KW-0592">Phosphate transport</keyword>
<dbReference type="Pfam" id="PF00005">
    <property type="entry name" value="ABC_tran"/>
    <property type="match status" value="1"/>
</dbReference>
<dbReference type="GO" id="GO:0035435">
    <property type="term" value="P:phosphate ion transmembrane transport"/>
    <property type="evidence" value="ECO:0007669"/>
    <property type="project" value="InterPro"/>
</dbReference>
<accession>A0A7C5EPU8</accession>
<feature type="domain" description="ABC transporter" evidence="5">
    <location>
        <begin position="9"/>
        <end position="250"/>
    </location>
</feature>
<keyword evidence="4 6" id="KW-0067">ATP-binding</keyword>
<dbReference type="GO" id="GO:0005315">
    <property type="term" value="F:phosphate transmembrane transporter activity"/>
    <property type="evidence" value="ECO:0007669"/>
    <property type="project" value="InterPro"/>
</dbReference>
<dbReference type="CDD" id="cd03260">
    <property type="entry name" value="ABC_PstB_phosphate_transporter"/>
    <property type="match status" value="1"/>
</dbReference>
<sequence>MDRSGSIKISIQHLSFFYGTFRALDDVSFDIRTNEIFGLMGPAKSGKSTLLKVLNRMSDLIPNARVTGRVTLDGEDILAPDYDVVSLRRRVGLVLSTPVPLPRSIFENLALAPRLAGRGGRAEMEELVETSLKAARLWDEVKDRLHDSALKLSGGQQQRLCLARVLAMQPEVILLDEPTSGLDPISTAKIEETLFQLKKDYTIVLVSNNTKQIARATDRVAFLLMSRLIEIGDTPTIFTVPKDKRTDDYISGRFG</sequence>
<evidence type="ECO:0000259" key="5">
    <source>
        <dbReference type="PROSITE" id="PS50893"/>
    </source>
</evidence>
<dbReference type="InterPro" id="IPR017871">
    <property type="entry name" value="ABC_transporter-like_CS"/>
</dbReference>
<evidence type="ECO:0000313" key="6">
    <source>
        <dbReference type="EMBL" id="HGZ11941.1"/>
    </source>
</evidence>
<keyword evidence="1" id="KW-0813">Transport</keyword>
<comment type="caution">
    <text evidence="6">The sequence shown here is derived from an EMBL/GenBank/DDBJ whole genome shotgun (WGS) entry which is preliminary data.</text>
</comment>
<proteinExistence type="predicted"/>
<name>A0A7C5EPU8_9BACT</name>
<evidence type="ECO:0000256" key="1">
    <source>
        <dbReference type="ARBA" id="ARBA00022448"/>
    </source>
</evidence>
<gene>
    <name evidence="6" type="ORF">ENW48_06945</name>
</gene>
<dbReference type="AlphaFoldDB" id="A0A7C5EPU8"/>
<reference evidence="6" key="1">
    <citation type="journal article" date="2020" name="mSystems">
        <title>Genome- and Community-Level Interaction Insights into Carbon Utilization and Element Cycling Functions of Hydrothermarchaeota in Hydrothermal Sediment.</title>
        <authorList>
            <person name="Zhou Z."/>
            <person name="Liu Y."/>
            <person name="Xu W."/>
            <person name="Pan J."/>
            <person name="Luo Z.H."/>
            <person name="Li M."/>
        </authorList>
    </citation>
    <scope>NUCLEOTIDE SEQUENCE [LARGE SCALE GENOMIC DNA]</scope>
    <source>
        <strain evidence="6">SpSt-853</strain>
    </source>
</reference>
<evidence type="ECO:0000256" key="2">
    <source>
        <dbReference type="ARBA" id="ARBA00022592"/>
    </source>
</evidence>
<dbReference type="GO" id="GO:0005524">
    <property type="term" value="F:ATP binding"/>
    <property type="evidence" value="ECO:0007669"/>
    <property type="project" value="UniProtKB-KW"/>
</dbReference>
<dbReference type="InterPro" id="IPR003593">
    <property type="entry name" value="AAA+_ATPase"/>
</dbReference>
<dbReference type="SMART" id="SM00382">
    <property type="entry name" value="AAA"/>
    <property type="match status" value="1"/>
</dbReference>
<keyword evidence="3" id="KW-0547">Nucleotide-binding</keyword>
<dbReference type="PANTHER" id="PTHR43423:SF1">
    <property type="entry name" value="ABC TRANSPORTER I FAMILY MEMBER 17"/>
    <property type="match status" value="1"/>
</dbReference>
<organism evidence="6">
    <name type="scientific">Desulfobacca acetoxidans</name>
    <dbReference type="NCBI Taxonomy" id="60893"/>
    <lineage>
        <taxon>Bacteria</taxon>
        <taxon>Pseudomonadati</taxon>
        <taxon>Thermodesulfobacteriota</taxon>
        <taxon>Desulfobaccia</taxon>
        <taxon>Desulfobaccales</taxon>
        <taxon>Desulfobaccaceae</taxon>
        <taxon>Desulfobacca</taxon>
    </lineage>
</organism>
<dbReference type="InterPro" id="IPR005670">
    <property type="entry name" value="PstB-like"/>
</dbReference>
<dbReference type="GO" id="GO:0016887">
    <property type="term" value="F:ATP hydrolysis activity"/>
    <property type="evidence" value="ECO:0007669"/>
    <property type="project" value="InterPro"/>
</dbReference>
<dbReference type="InterPro" id="IPR027417">
    <property type="entry name" value="P-loop_NTPase"/>
</dbReference>
<dbReference type="PANTHER" id="PTHR43423">
    <property type="entry name" value="ABC TRANSPORTER I FAMILY MEMBER 17"/>
    <property type="match status" value="1"/>
</dbReference>
<protein>
    <submittedName>
        <fullName evidence="6">Phosphate ABC transporter ATP-binding protein</fullName>
    </submittedName>
</protein>
<dbReference type="PROSITE" id="PS00211">
    <property type="entry name" value="ABC_TRANSPORTER_1"/>
    <property type="match status" value="1"/>
</dbReference>
<dbReference type="PROSITE" id="PS50893">
    <property type="entry name" value="ABC_TRANSPORTER_2"/>
    <property type="match status" value="1"/>
</dbReference>
<dbReference type="InterPro" id="IPR003439">
    <property type="entry name" value="ABC_transporter-like_ATP-bd"/>
</dbReference>
<dbReference type="SUPFAM" id="SSF52540">
    <property type="entry name" value="P-loop containing nucleoside triphosphate hydrolases"/>
    <property type="match status" value="1"/>
</dbReference>
<dbReference type="EMBL" id="DTKJ01000047">
    <property type="protein sequence ID" value="HGZ11941.1"/>
    <property type="molecule type" value="Genomic_DNA"/>
</dbReference>